<dbReference type="EMBL" id="JBEPSH010000001">
    <property type="protein sequence ID" value="MET4574938.1"/>
    <property type="molecule type" value="Genomic_DNA"/>
</dbReference>
<dbReference type="Proteomes" id="UP001549320">
    <property type="component" value="Unassembled WGS sequence"/>
</dbReference>
<gene>
    <name evidence="2" type="ORF">ABIE13_000035</name>
</gene>
<evidence type="ECO:0000313" key="3">
    <source>
        <dbReference type="Proteomes" id="UP001549320"/>
    </source>
</evidence>
<accession>A0ABV2Q275</accession>
<reference evidence="2 3" key="1">
    <citation type="submission" date="2024-06" db="EMBL/GenBank/DDBJ databases">
        <title>Sorghum-associated microbial communities from plants grown in Nebraska, USA.</title>
        <authorList>
            <person name="Schachtman D."/>
        </authorList>
    </citation>
    <scope>NUCLEOTIDE SEQUENCE [LARGE SCALE GENOMIC DNA]</scope>
    <source>
        <strain evidence="2 3">2709</strain>
    </source>
</reference>
<dbReference type="Pfam" id="PF22818">
    <property type="entry name" value="ApeI-like"/>
    <property type="match status" value="1"/>
</dbReference>
<feature type="domain" description="ApeI dehydratase-like" evidence="1">
    <location>
        <begin position="15"/>
        <end position="91"/>
    </location>
</feature>
<sequence>MKRILNWQDWPVLGRWQVSPDHPALEGHFPGTPVVPGALLLSWFLQQLTRSTGCAVAEIRETRFSGVALPGAQLESRVSVNGMDTRFAIVDSSSEPARVVASGWVIVASGDAAA</sequence>
<dbReference type="RefSeq" id="WP_354440111.1">
    <property type="nucleotide sequence ID" value="NZ_JBEPSH010000001.1"/>
</dbReference>
<dbReference type="InterPro" id="IPR029069">
    <property type="entry name" value="HotDog_dom_sf"/>
</dbReference>
<dbReference type="Gene3D" id="3.10.129.10">
    <property type="entry name" value="Hotdog Thioesterase"/>
    <property type="match status" value="1"/>
</dbReference>
<evidence type="ECO:0000313" key="2">
    <source>
        <dbReference type="EMBL" id="MET4574938.1"/>
    </source>
</evidence>
<name>A0ABV2Q275_9BURK</name>
<protein>
    <submittedName>
        <fullName evidence="2">3-hydroxymyristoyl/3-hydroxydecanoyl-(Acyl carrier protein) dehydratase</fullName>
    </submittedName>
</protein>
<dbReference type="SUPFAM" id="SSF54637">
    <property type="entry name" value="Thioesterase/thiol ester dehydrase-isomerase"/>
    <property type="match status" value="1"/>
</dbReference>
<comment type="caution">
    <text evidence="2">The sequence shown here is derived from an EMBL/GenBank/DDBJ whole genome shotgun (WGS) entry which is preliminary data.</text>
</comment>
<keyword evidence="3" id="KW-1185">Reference proteome</keyword>
<dbReference type="InterPro" id="IPR054545">
    <property type="entry name" value="ApeI-like"/>
</dbReference>
<evidence type="ECO:0000259" key="1">
    <source>
        <dbReference type="Pfam" id="PF22818"/>
    </source>
</evidence>
<proteinExistence type="predicted"/>
<organism evidence="2 3">
    <name type="scientific">Ottowia thiooxydans</name>
    <dbReference type="NCBI Taxonomy" id="219182"/>
    <lineage>
        <taxon>Bacteria</taxon>
        <taxon>Pseudomonadati</taxon>
        <taxon>Pseudomonadota</taxon>
        <taxon>Betaproteobacteria</taxon>
        <taxon>Burkholderiales</taxon>
        <taxon>Comamonadaceae</taxon>
        <taxon>Ottowia</taxon>
    </lineage>
</organism>